<dbReference type="Proteomes" id="UP000828941">
    <property type="component" value="Chromosome 12"/>
</dbReference>
<keyword evidence="2" id="KW-1185">Reference proteome</keyword>
<gene>
    <name evidence="1" type="ORF">L6164_028981</name>
</gene>
<evidence type="ECO:0000313" key="2">
    <source>
        <dbReference type="Proteomes" id="UP000828941"/>
    </source>
</evidence>
<accession>A0ACB9L7U9</accession>
<dbReference type="EMBL" id="CM039437">
    <property type="protein sequence ID" value="KAI4305625.1"/>
    <property type="molecule type" value="Genomic_DNA"/>
</dbReference>
<sequence length="349" mass="39033">MFRFRACNIYSCLLENYKFFSTSSSAVTPLAKWASLASISPTQHVPSRGYKSGVLFPKTYMSASTSLLAQEQMNCEDIELMNHVEDRHGGIIVNMEKPMDSKFFGALLNDSLSHWREQGKKGVWIKLPLGHSSLVDVAVKAGFRYHHAEPDYIMLVRWIPNTADTLPANASHRVAIGAFVMNANREVLVVQESNGRFSGIGVWKLPTGAVDEGEDICTAAVREVKEETGIETEFVEVLAFRQSHQSFFQKSDLFFVCMLQPRSFDIEIQASEIAAAQWMPVKDYAAQPFVRNNELFNFLTKVGLSKLDGNYSGLKPVPTATSSGKKTFVYFNNRDAGHLLTSKHQNQMA</sequence>
<evidence type="ECO:0000313" key="1">
    <source>
        <dbReference type="EMBL" id="KAI4305625.1"/>
    </source>
</evidence>
<organism evidence="1 2">
    <name type="scientific">Bauhinia variegata</name>
    <name type="common">Purple orchid tree</name>
    <name type="synonym">Phanera variegata</name>
    <dbReference type="NCBI Taxonomy" id="167791"/>
    <lineage>
        <taxon>Eukaryota</taxon>
        <taxon>Viridiplantae</taxon>
        <taxon>Streptophyta</taxon>
        <taxon>Embryophyta</taxon>
        <taxon>Tracheophyta</taxon>
        <taxon>Spermatophyta</taxon>
        <taxon>Magnoliopsida</taxon>
        <taxon>eudicotyledons</taxon>
        <taxon>Gunneridae</taxon>
        <taxon>Pentapetalae</taxon>
        <taxon>rosids</taxon>
        <taxon>fabids</taxon>
        <taxon>Fabales</taxon>
        <taxon>Fabaceae</taxon>
        <taxon>Cercidoideae</taxon>
        <taxon>Cercideae</taxon>
        <taxon>Bauhiniinae</taxon>
        <taxon>Bauhinia</taxon>
    </lineage>
</organism>
<proteinExistence type="predicted"/>
<protein>
    <submittedName>
        <fullName evidence="1">Uncharacterized protein</fullName>
    </submittedName>
</protein>
<name>A0ACB9L7U9_BAUVA</name>
<reference evidence="1 2" key="1">
    <citation type="journal article" date="2022" name="DNA Res.">
        <title>Chromosomal-level genome assembly of the orchid tree Bauhinia variegata (Leguminosae; Cercidoideae) supports the allotetraploid origin hypothesis of Bauhinia.</title>
        <authorList>
            <person name="Zhong Y."/>
            <person name="Chen Y."/>
            <person name="Zheng D."/>
            <person name="Pang J."/>
            <person name="Liu Y."/>
            <person name="Luo S."/>
            <person name="Meng S."/>
            <person name="Qian L."/>
            <person name="Wei D."/>
            <person name="Dai S."/>
            <person name="Zhou R."/>
        </authorList>
    </citation>
    <scope>NUCLEOTIDE SEQUENCE [LARGE SCALE GENOMIC DNA]</scope>
    <source>
        <strain evidence="1">BV-YZ2020</strain>
    </source>
</reference>
<comment type="caution">
    <text evidence="1">The sequence shown here is derived from an EMBL/GenBank/DDBJ whole genome shotgun (WGS) entry which is preliminary data.</text>
</comment>